<gene>
    <name evidence="1" type="ORF">ACOLOM_LOCUS11365</name>
</gene>
<keyword evidence="2" id="KW-1185">Reference proteome</keyword>
<proteinExistence type="predicted"/>
<dbReference type="EMBL" id="CAJVPT010040589">
    <property type="protein sequence ID" value="CAG8725816.1"/>
    <property type="molecule type" value="Genomic_DNA"/>
</dbReference>
<name>A0ACA9PX72_9GLOM</name>
<sequence>ESGIPNVVKKVTLDEKSALRKKQRTFSPSAGDVSSSDSKPSMWATRTFPFHRARSGSDPTRKRLGMPSFGWPKPVAASTLSPMTSDSTMEDSDGDSDHILVPSPSRRRTGLMTIAENSDDNSSAVSSTLRTHRHPVSSDAENPREVPLRCQPTATKSQSTWKPMPKPPVRLSRKKLPSPPLSEVSPPPRLSSPLGPERHLLPPRPRFPRSMNSRSSSELRFGKDGMRIPSLGERGAAADMYRRVLLRSAHFAARKRELARLAKIAAQANPEEVYVLRLSDDVKGGVVVVAESTKHKQEKLDNRMDIVEKQEEEEQSEKMDVDTPECGDIELLPDIPDMDFEEDHKMVSASPC</sequence>
<evidence type="ECO:0000313" key="2">
    <source>
        <dbReference type="Proteomes" id="UP000789525"/>
    </source>
</evidence>
<accession>A0ACA9PX72</accession>
<comment type="caution">
    <text evidence="1">The sequence shown here is derived from an EMBL/GenBank/DDBJ whole genome shotgun (WGS) entry which is preliminary data.</text>
</comment>
<dbReference type="Proteomes" id="UP000789525">
    <property type="component" value="Unassembled WGS sequence"/>
</dbReference>
<feature type="non-terminal residue" evidence="1">
    <location>
        <position position="1"/>
    </location>
</feature>
<organism evidence="1 2">
    <name type="scientific">Acaulospora colombiana</name>
    <dbReference type="NCBI Taxonomy" id="27376"/>
    <lineage>
        <taxon>Eukaryota</taxon>
        <taxon>Fungi</taxon>
        <taxon>Fungi incertae sedis</taxon>
        <taxon>Mucoromycota</taxon>
        <taxon>Glomeromycotina</taxon>
        <taxon>Glomeromycetes</taxon>
        <taxon>Diversisporales</taxon>
        <taxon>Acaulosporaceae</taxon>
        <taxon>Acaulospora</taxon>
    </lineage>
</organism>
<evidence type="ECO:0000313" key="1">
    <source>
        <dbReference type="EMBL" id="CAG8725816.1"/>
    </source>
</evidence>
<reference evidence="1" key="1">
    <citation type="submission" date="2021-06" db="EMBL/GenBank/DDBJ databases">
        <authorList>
            <person name="Kallberg Y."/>
            <person name="Tangrot J."/>
            <person name="Rosling A."/>
        </authorList>
    </citation>
    <scope>NUCLEOTIDE SEQUENCE</scope>
    <source>
        <strain evidence="1">CL356</strain>
    </source>
</reference>
<protein>
    <submittedName>
        <fullName evidence="1">2450_t:CDS:1</fullName>
    </submittedName>
</protein>